<sequence>MTLRSLVNSAMHQHSCPFVSRIRSIPTSRVSHDGTARQFAAAQPYLNEAVLIFPRFCRPPSRSWRRFEDTLTLGAAFGRPDLRASSIEATHNRLLSRPIVSLFTHVGKRRFRFDVSRLSVLPEKETASAEVAVGDFND</sequence>
<organism evidence="1 2">
    <name type="scientific">Protopolystoma xenopodis</name>
    <dbReference type="NCBI Taxonomy" id="117903"/>
    <lineage>
        <taxon>Eukaryota</taxon>
        <taxon>Metazoa</taxon>
        <taxon>Spiralia</taxon>
        <taxon>Lophotrochozoa</taxon>
        <taxon>Platyhelminthes</taxon>
        <taxon>Monogenea</taxon>
        <taxon>Polyopisthocotylea</taxon>
        <taxon>Polystomatidea</taxon>
        <taxon>Polystomatidae</taxon>
        <taxon>Protopolystoma</taxon>
    </lineage>
</organism>
<dbReference type="EMBL" id="CAAALY010007361">
    <property type="protein sequence ID" value="VEL09835.1"/>
    <property type="molecule type" value="Genomic_DNA"/>
</dbReference>
<protein>
    <submittedName>
        <fullName evidence="1">Uncharacterized protein</fullName>
    </submittedName>
</protein>
<reference evidence="1" key="1">
    <citation type="submission" date="2018-11" db="EMBL/GenBank/DDBJ databases">
        <authorList>
            <consortium name="Pathogen Informatics"/>
        </authorList>
    </citation>
    <scope>NUCLEOTIDE SEQUENCE</scope>
</reference>
<evidence type="ECO:0000313" key="2">
    <source>
        <dbReference type="Proteomes" id="UP000784294"/>
    </source>
</evidence>
<proteinExistence type="predicted"/>
<name>A0A448WEH3_9PLAT</name>
<accession>A0A448WEH3</accession>
<gene>
    <name evidence="1" type="ORF">PXEA_LOCUS3275</name>
</gene>
<keyword evidence="2" id="KW-1185">Reference proteome</keyword>
<dbReference type="AlphaFoldDB" id="A0A448WEH3"/>
<evidence type="ECO:0000313" key="1">
    <source>
        <dbReference type="EMBL" id="VEL09835.1"/>
    </source>
</evidence>
<comment type="caution">
    <text evidence="1">The sequence shown here is derived from an EMBL/GenBank/DDBJ whole genome shotgun (WGS) entry which is preliminary data.</text>
</comment>
<dbReference type="Proteomes" id="UP000784294">
    <property type="component" value="Unassembled WGS sequence"/>
</dbReference>